<dbReference type="EMBL" id="JAKROA010000007">
    <property type="protein sequence ID" value="KAL5105618.1"/>
    <property type="molecule type" value="Genomic_DNA"/>
</dbReference>
<evidence type="ECO:0000313" key="3">
    <source>
        <dbReference type="Proteomes" id="UP001651158"/>
    </source>
</evidence>
<comment type="caution">
    <text evidence="2">The sequence shown here is derived from an EMBL/GenBank/DDBJ whole genome shotgun (WGS) entry which is preliminary data.</text>
</comment>
<name>A0ABR4Q8X6_9CEST</name>
<reference evidence="2 3" key="1">
    <citation type="journal article" date="2022" name="Front. Cell. Infect. Microbiol.">
        <title>The Genomes of Two Strains of Taenia crassiceps the Animal Model for the Study of Human Cysticercosis.</title>
        <authorList>
            <person name="Bobes R.J."/>
            <person name="Estrada K."/>
            <person name="Rios-Valencia D.G."/>
            <person name="Calderon-Gallegos A."/>
            <person name="de la Torre P."/>
            <person name="Carrero J.C."/>
            <person name="Sanchez-Flores A."/>
            <person name="Laclette J.P."/>
        </authorList>
    </citation>
    <scope>NUCLEOTIDE SEQUENCE [LARGE SCALE GENOMIC DNA]</scope>
    <source>
        <strain evidence="2">WFUcys</strain>
    </source>
</reference>
<dbReference type="Proteomes" id="UP001651158">
    <property type="component" value="Unassembled WGS sequence"/>
</dbReference>
<organism evidence="2 3">
    <name type="scientific">Taenia crassiceps</name>
    <dbReference type="NCBI Taxonomy" id="6207"/>
    <lineage>
        <taxon>Eukaryota</taxon>
        <taxon>Metazoa</taxon>
        <taxon>Spiralia</taxon>
        <taxon>Lophotrochozoa</taxon>
        <taxon>Platyhelminthes</taxon>
        <taxon>Cestoda</taxon>
        <taxon>Eucestoda</taxon>
        <taxon>Cyclophyllidea</taxon>
        <taxon>Taeniidae</taxon>
        <taxon>Taenia</taxon>
    </lineage>
</organism>
<evidence type="ECO:0000313" key="1">
    <source>
        <dbReference type="EMBL" id="KAL5105618.1"/>
    </source>
</evidence>
<proteinExistence type="predicted"/>
<dbReference type="EMBL" id="JAKROA010000007">
    <property type="protein sequence ID" value="KAL5105880.1"/>
    <property type="molecule type" value="Genomic_DNA"/>
</dbReference>
<reference evidence="2" key="2">
    <citation type="submission" date="2024-12" db="EMBL/GenBank/DDBJ databases">
        <authorList>
            <person name="Estrada K."/>
            <person name="Bobes R.J."/>
            <person name="Sanchez-Flores A."/>
            <person name="Laclette J.P."/>
        </authorList>
    </citation>
    <scope>NUCLEOTIDE SEQUENCE</scope>
    <source>
        <strain evidence="2">WFUcys</strain>
        <tissue evidence="2">Peritoneal cavity of infected mice</tissue>
    </source>
</reference>
<keyword evidence="3" id="KW-1185">Reference proteome</keyword>
<sequence>MDRVSVANDGVVHSTVLCRNKLVGSLTAVVCSETLERMKPATDQRIVIIVAPVCLDCKQLPTQRSNVSHL</sequence>
<protein>
    <submittedName>
        <fullName evidence="2">Uncharacterized protein</fullName>
    </submittedName>
</protein>
<accession>A0ABR4Q8X6</accession>
<gene>
    <name evidence="1" type="ORF">TcWFU_000337</name>
    <name evidence="2" type="ORF">TcWFU_007649</name>
</gene>
<evidence type="ECO:0000313" key="2">
    <source>
        <dbReference type="EMBL" id="KAL5105880.1"/>
    </source>
</evidence>